<proteinExistence type="predicted"/>
<organism evidence="1 2">
    <name type="scientific">Streptomyces omiyaensis</name>
    <dbReference type="NCBI Taxonomy" id="68247"/>
    <lineage>
        <taxon>Bacteria</taxon>
        <taxon>Bacillati</taxon>
        <taxon>Actinomycetota</taxon>
        <taxon>Actinomycetes</taxon>
        <taxon>Kitasatosporales</taxon>
        <taxon>Streptomycetaceae</taxon>
        <taxon>Streptomyces</taxon>
    </lineage>
</organism>
<comment type="caution">
    <text evidence="1">The sequence shown here is derived from an EMBL/GenBank/DDBJ whole genome shotgun (WGS) entry which is preliminary data.</text>
</comment>
<dbReference type="RefSeq" id="WP_392883824.1">
    <property type="nucleotide sequence ID" value="NZ_JBICZW010000016.1"/>
</dbReference>
<reference evidence="1 2" key="1">
    <citation type="submission" date="2024-10" db="EMBL/GenBank/DDBJ databases">
        <title>The Natural Products Discovery Center: Release of the First 8490 Sequenced Strains for Exploring Actinobacteria Biosynthetic Diversity.</title>
        <authorList>
            <person name="Kalkreuter E."/>
            <person name="Kautsar S.A."/>
            <person name="Yang D."/>
            <person name="Bader C.D."/>
            <person name="Teijaro C.N."/>
            <person name="Fluegel L."/>
            <person name="Davis C.M."/>
            <person name="Simpson J.R."/>
            <person name="Lauterbach L."/>
            <person name="Steele A.D."/>
            <person name="Gui C."/>
            <person name="Meng S."/>
            <person name="Li G."/>
            <person name="Viehrig K."/>
            <person name="Ye F."/>
            <person name="Su P."/>
            <person name="Kiefer A.F."/>
            <person name="Nichols A."/>
            <person name="Cepeda A.J."/>
            <person name="Yan W."/>
            <person name="Fan B."/>
            <person name="Jiang Y."/>
            <person name="Adhikari A."/>
            <person name="Zheng C.-J."/>
            <person name="Schuster L."/>
            <person name="Cowan T.M."/>
            <person name="Smanski M.J."/>
            <person name="Chevrette M.G."/>
            <person name="De Carvalho L.P.S."/>
            <person name="Shen B."/>
        </authorList>
    </citation>
    <scope>NUCLEOTIDE SEQUENCE [LARGE SCALE GENOMIC DNA]</scope>
    <source>
        <strain evidence="1 2">NPDC048229</strain>
    </source>
</reference>
<evidence type="ECO:0000313" key="1">
    <source>
        <dbReference type="EMBL" id="MFG3192049.1"/>
    </source>
</evidence>
<sequence>MHTSTEHMGSELVDLSGIPLSALRTQSPRLHADALDRLLRQIERPRINFGDGTGEGPNG</sequence>
<dbReference type="EMBL" id="JBICZW010000016">
    <property type="protein sequence ID" value="MFG3192049.1"/>
    <property type="molecule type" value="Genomic_DNA"/>
</dbReference>
<gene>
    <name evidence="1" type="ORF">ACGFYS_24265</name>
</gene>
<protein>
    <recommendedName>
        <fullName evidence="3">FXSXX-COOH protein</fullName>
    </recommendedName>
</protein>
<keyword evidence="2" id="KW-1185">Reference proteome</keyword>
<evidence type="ECO:0000313" key="2">
    <source>
        <dbReference type="Proteomes" id="UP001604282"/>
    </source>
</evidence>
<name>A0ABW7BX05_9ACTN</name>
<accession>A0ABW7BX05</accession>
<evidence type="ECO:0008006" key="3">
    <source>
        <dbReference type="Google" id="ProtNLM"/>
    </source>
</evidence>
<dbReference type="Proteomes" id="UP001604282">
    <property type="component" value="Unassembled WGS sequence"/>
</dbReference>